<organism evidence="2 3">
    <name type="scientific">Flavisolibacter tropicus</name>
    <dbReference type="NCBI Taxonomy" id="1492898"/>
    <lineage>
        <taxon>Bacteria</taxon>
        <taxon>Pseudomonadati</taxon>
        <taxon>Bacteroidota</taxon>
        <taxon>Chitinophagia</taxon>
        <taxon>Chitinophagales</taxon>
        <taxon>Chitinophagaceae</taxon>
        <taxon>Flavisolibacter</taxon>
    </lineage>
</organism>
<dbReference type="InterPro" id="IPR021255">
    <property type="entry name" value="DUF2807"/>
</dbReference>
<dbReference type="Gene3D" id="2.160.20.120">
    <property type="match status" value="1"/>
</dbReference>
<dbReference type="RefSeq" id="WP_066402871.1">
    <property type="nucleotide sequence ID" value="NZ_CP011390.1"/>
</dbReference>
<dbReference type="PROSITE" id="PS51257">
    <property type="entry name" value="PROKAR_LIPOPROTEIN"/>
    <property type="match status" value="1"/>
</dbReference>
<gene>
    <name evidence="2" type="ORF">SY85_07005</name>
</gene>
<dbReference type="AlphaFoldDB" id="A0A172TT64"/>
<evidence type="ECO:0000313" key="2">
    <source>
        <dbReference type="EMBL" id="ANE50285.1"/>
    </source>
</evidence>
<evidence type="ECO:0000259" key="1">
    <source>
        <dbReference type="Pfam" id="PF10988"/>
    </source>
</evidence>
<feature type="domain" description="Putative auto-transporter adhesin head GIN" evidence="1">
    <location>
        <begin position="38"/>
        <end position="221"/>
    </location>
</feature>
<evidence type="ECO:0000313" key="3">
    <source>
        <dbReference type="Proteomes" id="UP000077177"/>
    </source>
</evidence>
<dbReference type="EMBL" id="CP011390">
    <property type="protein sequence ID" value="ANE50285.1"/>
    <property type="molecule type" value="Genomic_DNA"/>
</dbReference>
<proteinExistence type="predicted"/>
<reference evidence="3" key="1">
    <citation type="submission" date="2015-01" db="EMBL/GenBank/DDBJ databases">
        <title>Flavisolibacter sp./LCS9/ whole genome sequencing.</title>
        <authorList>
            <person name="Kim M.K."/>
            <person name="Srinivasan S."/>
            <person name="Lee J.-J."/>
        </authorList>
    </citation>
    <scope>NUCLEOTIDE SEQUENCE [LARGE SCALE GENOMIC DNA]</scope>
    <source>
        <strain evidence="3">LCS9</strain>
    </source>
</reference>
<dbReference type="STRING" id="1492898.SY85_07005"/>
<keyword evidence="3" id="KW-1185">Reference proteome</keyword>
<sequence length="236" mass="25358">MKQLSILFISLIALVSTSCKKVYGDGPMVTETREVNNFSGADLRCSGEVIYRQGNEYKVVVTAQQNILNILQTYTSNNRLVIRFKDDVKVRSHDPIRVEVTAPTASGFRISGNGSIRTEGLLTSSRMDLEVSGSGNINISQFKVDYIDATISGSGNMSVIEGSANEENTRISGSGNIDFLNVPVAKATTETSGSGDTYVNVSQNLDVKISGSGSVFYKGRPVISTRISGSGKVLPR</sequence>
<name>A0A172TT64_9BACT</name>
<dbReference type="OrthoDB" id="1150922at2"/>
<reference evidence="2 3" key="2">
    <citation type="journal article" date="2016" name="Int. J. Syst. Evol. Microbiol.">
        <title>Flavisolibacter tropicus sp. nov., isolated from tropical soil.</title>
        <authorList>
            <person name="Lee J.J."/>
            <person name="Kang M.S."/>
            <person name="Kim G.S."/>
            <person name="Lee C.S."/>
            <person name="Lim S."/>
            <person name="Lee J."/>
            <person name="Roh S.H."/>
            <person name="Kang H."/>
            <person name="Ha J.M."/>
            <person name="Bae S."/>
            <person name="Jung H.Y."/>
            <person name="Kim M.K."/>
        </authorList>
    </citation>
    <scope>NUCLEOTIDE SEQUENCE [LARGE SCALE GENOMIC DNA]</scope>
    <source>
        <strain evidence="2 3">LCS9</strain>
    </source>
</reference>
<protein>
    <recommendedName>
        <fullName evidence="1">Putative auto-transporter adhesin head GIN domain-containing protein</fullName>
    </recommendedName>
</protein>
<dbReference type="PANTHER" id="PTHR39200">
    <property type="entry name" value="HYPOTHETICAL EXPORTED PROTEIN"/>
    <property type="match status" value="1"/>
</dbReference>
<dbReference type="PANTHER" id="PTHR39200:SF1">
    <property type="entry name" value="AUTO-TRANSPORTER ADHESIN HEAD GIN DOMAIN-CONTAINING PROTEIN-RELATED"/>
    <property type="match status" value="1"/>
</dbReference>
<dbReference type="Pfam" id="PF10988">
    <property type="entry name" value="DUF2807"/>
    <property type="match status" value="1"/>
</dbReference>
<accession>A0A172TT64</accession>
<dbReference type="KEGG" id="fla:SY85_07005"/>
<dbReference type="Proteomes" id="UP000077177">
    <property type="component" value="Chromosome"/>
</dbReference>